<dbReference type="EMBL" id="GBRH01255918">
    <property type="protein sequence ID" value="JAD41977.1"/>
    <property type="molecule type" value="Transcribed_RNA"/>
</dbReference>
<reference evidence="1" key="1">
    <citation type="submission" date="2014-09" db="EMBL/GenBank/DDBJ databases">
        <authorList>
            <person name="Magalhaes I.L.F."/>
            <person name="Oliveira U."/>
            <person name="Santos F.R."/>
            <person name="Vidigal T.H.D.A."/>
            <person name="Brescovit A.D."/>
            <person name="Santos A.J."/>
        </authorList>
    </citation>
    <scope>NUCLEOTIDE SEQUENCE</scope>
    <source>
        <tissue evidence="1">Shoot tissue taken approximately 20 cm above the soil surface</tissue>
    </source>
</reference>
<proteinExistence type="predicted"/>
<name>A0A0A9A4L2_ARUDO</name>
<evidence type="ECO:0000313" key="1">
    <source>
        <dbReference type="EMBL" id="JAD41977.1"/>
    </source>
</evidence>
<dbReference type="AlphaFoldDB" id="A0A0A9A4L2"/>
<reference evidence="1" key="2">
    <citation type="journal article" date="2015" name="Data Brief">
        <title>Shoot transcriptome of the giant reed, Arundo donax.</title>
        <authorList>
            <person name="Barrero R.A."/>
            <person name="Guerrero F.D."/>
            <person name="Moolhuijzen P."/>
            <person name="Goolsby J.A."/>
            <person name="Tidwell J."/>
            <person name="Bellgard S.E."/>
            <person name="Bellgard M.I."/>
        </authorList>
    </citation>
    <scope>NUCLEOTIDE SEQUENCE</scope>
    <source>
        <tissue evidence="1">Shoot tissue taken approximately 20 cm above the soil surface</tissue>
    </source>
</reference>
<protein>
    <submittedName>
        <fullName evidence="1">Uncharacterized protein</fullName>
    </submittedName>
</protein>
<accession>A0A0A9A4L2</accession>
<organism evidence="1">
    <name type="scientific">Arundo donax</name>
    <name type="common">Giant reed</name>
    <name type="synonym">Donax arundinaceus</name>
    <dbReference type="NCBI Taxonomy" id="35708"/>
    <lineage>
        <taxon>Eukaryota</taxon>
        <taxon>Viridiplantae</taxon>
        <taxon>Streptophyta</taxon>
        <taxon>Embryophyta</taxon>
        <taxon>Tracheophyta</taxon>
        <taxon>Spermatophyta</taxon>
        <taxon>Magnoliopsida</taxon>
        <taxon>Liliopsida</taxon>
        <taxon>Poales</taxon>
        <taxon>Poaceae</taxon>
        <taxon>PACMAD clade</taxon>
        <taxon>Arundinoideae</taxon>
        <taxon>Arundineae</taxon>
        <taxon>Arundo</taxon>
    </lineage>
</organism>
<sequence>MLLLPCVMYFDVSCMTKRSLGYFAYRQDLD</sequence>